<dbReference type="EMBL" id="CAJNOG010000307">
    <property type="protein sequence ID" value="CAF1162441.1"/>
    <property type="molecule type" value="Genomic_DNA"/>
</dbReference>
<proteinExistence type="predicted"/>
<evidence type="ECO:0000313" key="4">
    <source>
        <dbReference type="Proteomes" id="UP000663845"/>
    </source>
</evidence>
<comment type="caution">
    <text evidence="2">The sequence shown here is derived from an EMBL/GenBank/DDBJ whole genome shotgun (WGS) entry which is preliminary data.</text>
</comment>
<evidence type="ECO:0000256" key="1">
    <source>
        <dbReference type="SAM" id="MobiDB-lite"/>
    </source>
</evidence>
<dbReference type="Gene3D" id="3.30.450.20">
    <property type="entry name" value="PAS domain"/>
    <property type="match status" value="1"/>
</dbReference>
<dbReference type="InterPro" id="IPR050933">
    <property type="entry name" value="Circadian_TF"/>
</dbReference>
<dbReference type="CDD" id="cd00130">
    <property type="entry name" value="PAS"/>
    <property type="match status" value="1"/>
</dbReference>
<dbReference type="EMBL" id="CAJOAZ010000732">
    <property type="protein sequence ID" value="CAF3704511.1"/>
    <property type="molecule type" value="Genomic_DNA"/>
</dbReference>
<protein>
    <submittedName>
        <fullName evidence="2">Uncharacterized protein</fullName>
    </submittedName>
</protein>
<evidence type="ECO:0000313" key="2">
    <source>
        <dbReference type="EMBL" id="CAF1162441.1"/>
    </source>
</evidence>
<reference evidence="2" key="1">
    <citation type="submission" date="2021-02" db="EMBL/GenBank/DDBJ databases">
        <authorList>
            <person name="Nowell W R."/>
        </authorList>
    </citation>
    <scope>NUCLEOTIDE SEQUENCE</scope>
</reference>
<name>A0A814THU3_9BILA</name>
<accession>A0A814THU3</accession>
<feature type="compositionally biased region" description="Polar residues" evidence="1">
    <location>
        <begin position="17"/>
        <end position="28"/>
    </location>
</feature>
<dbReference type="PANTHER" id="PTHR23042">
    <property type="entry name" value="CIRCADIAN PROTEIN CLOCK/ARNT/BMAL/PAS"/>
    <property type="match status" value="1"/>
</dbReference>
<gene>
    <name evidence="2" type="ORF">JYZ213_LOCUS24729</name>
    <name evidence="3" type="ORF">OXD698_LOCUS12517</name>
</gene>
<evidence type="ECO:0000313" key="3">
    <source>
        <dbReference type="EMBL" id="CAF3704511.1"/>
    </source>
</evidence>
<organism evidence="2 4">
    <name type="scientific">Adineta steineri</name>
    <dbReference type="NCBI Taxonomy" id="433720"/>
    <lineage>
        <taxon>Eukaryota</taxon>
        <taxon>Metazoa</taxon>
        <taxon>Spiralia</taxon>
        <taxon>Gnathifera</taxon>
        <taxon>Rotifera</taxon>
        <taxon>Eurotatoria</taxon>
        <taxon>Bdelloidea</taxon>
        <taxon>Adinetida</taxon>
        <taxon>Adinetidae</taxon>
        <taxon>Adineta</taxon>
    </lineage>
</organism>
<dbReference type="InterPro" id="IPR000014">
    <property type="entry name" value="PAS"/>
</dbReference>
<dbReference type="SUPFAM" id="SSF55785">
    <property type="entry name" value="PYP-like sensor domain (PAS domain)"/>
    <property type="match status" value="1"/>
</dbReference>
<dbReference type="AlphaFoldDB" id="A0A814THU3"/>
<feature type="region of interest" description="Disordered" evidence="1">
    <location>
        <begin position="17"/>
        <end position="52"/>
    </location>
</feature>
<sequence>MNSSEVSQNICSNTSNVIYPDQYPTTSMNRRKNKDNPIGKKQGGRKRAASESHKLIERNRRMIWSKHMAELSALIKQQYITKSSKISQVNLVKIADDLLNNINLRYENESVLPSYLTKDENHFLNVEVSNSFLFMTTIESSIYRIIHVTDSIDRVLHITPEQWLDHDLLSFIHSADLFQVQNQLISLTNDTTRKFSAECRIKQGNDSYSSVIINGMIKQVDQFLKPVSKNEQGYSVFIGTCYLPLINEYSEKNMCLYKNPQSLIFSCRCSPNDWQIFLIDHSRTTFPFVSMDIFYNKSILDFIYIDDQLYFYQTLLKVTSTSTHDLIPCRFLHSPALVEIKSFINPSNQQIDFIELTFESINSLNKIRP</sequence>
<dbReference type="Proteomes" id="UP000663845">
    <property type="component" value="Unassembled WGS sequence"/>
</dbReference>
<dbReference type="InterPro" id="IPR035965">
    <property type="entry name" value="PAS-like_dom_sf"/>
</dbReference>
<dbReference type="Proteomes" id="UP000663844">
    <property type="component" value="Unassembled WGS sequence"/>
</dbReference>